<keyword evidence="4" id="KW-0539">Nucleus</keyword>
<dbReference type="PANTHER" id="PTHR11477">
    <property type="entry name" value="TRANSCRIPTION FACTOR S-II ZINC FINGER DOMAIN-CONTAINING PROTEIN"/>
    <property type="match status" value="1"/>
</dbReference>
<evidence type="ECO:0000256" key="3">
    <source>
        <dbReference type="ARBA" id="ARBA00022833"/>
    </source>
</evidence>
<dbReference type="InterPro" id="IPR036575">
    <property type="entry name" value="TFIIS_cen_dom_sf"/>
</dbReference>
<dbReference type="SMART" id="SM00510">
    <property type="entry name" value="TFS2M"/>
    <property type="match status" value="1"/>
</dbReference>
<feature type="compositionally biased region" description="Pro residues" evidence="5">
    <location>
        <begin position="606"/>
        <end position="616"/>
    </location>
</feature>
<feature type="compositionally biased region" description="Low complexity" evidence="5">
    <location>
        <begin position="564"/>
        <end position="588"/>
    </location>
</feature>
<evidence type="ECO:0000259" key="6">
    <source>
        <dbReference type="PROSITE" id="PS51321"/>
    </source>
</evidence>
<dbReference type="AlphaFoldDB" id="A0A0G4F5H6"/>
<feature type="compositionally biased region" description="Gly residues" evidence="5">
    <location>
        <begin position="629"/>
        <end position="639"/>
    </location>
</feature>
<evidence type="ECO:0000256" key="4">
    <source>
        <dbReference type="ARBA" id="ARBA00023242"/>
    </source>
</evidence>
<dbReference type="SUPFAM" id="SSF46942">
    <property type="entry name" value="Elongation factor TFIIS domain 2"/>
    <property type="match status" value="1"/>
</dbReference>
<feature type="compositionally biased region" description="Low complexity" evidence="5">
    <location>
        <begin position="531"/>
        <end position="546"/>
    </location>
</feature>
<sequence>MSMTDMTLLIHTALGPISQGEYVEVQAQEGEDQSPWLAQVVGYRAEDGMIELQWLYSAADWKGCNPEDPAAKYLGEREYIRVTGENSRDWNQPGCLKRKVTVLPYHEYRTLTQPPTTTWFYRVECDPEASKYLLDLPLEVYDRAERDGEGDENGLVLVPRHPDEILCHCSESDRTFHPRCVKAGVRQARLKPAPCTPDEEVTCPFCKKSDHQPDNASDAAQSGAADDQPLPPSKKLRLDLREAQSMSGSDGGLDSSRHGHSVRSSGLTPHDGLRDKTVAKLAKALEDGQREMEGAGEAAMAEIRDVTDFARCVEEAMFGHYQGITKEYKERAKSVCYNLTGSKFASTRRRVLTGNLSIVDLAWKADSRKLAPDELQHQREEADRKQLRDMIIEEPVAKYRLTHKGLEVIQQDNNPALAVPGAANNTNSGDAKQSPAPSPPHHEDEHAAGMMDMDLEVSPRMANGGGESDSLFGSMMDSELGESPKESPREKKVKKPVAKNKKTPADQGKGAKKENNGKAGTAKPAANGAKQQQHQPPSHQRSSPTQAKSSTVLPSPKAAKQPPALGQSPLSSGAAAAAPALLHPDSPAYSDQSRGDRSLAQTPRPADMPPANPAPPPDRRIDRQVSSGSMGGGRDGAGGNAESRMDWSLVAQRGGEGVGPELRSLAKYGGKDMVDRLKTVYKPLPSTTKQTLCGSVDEYISQRRAQPFDTPG</sequence>
<feature type="region of interest" description="Disordered" evidence="5">
    <location>
        <begin position="209"/>
        <end position="273"/>
    </location>
</feature>
<name>A0A0G4F5H6_VITBC</name>
<organism evidence="7 8">
    <name type="scientific">Vitrella brassicaformis (strain CCMP3155)</name>
    <dbReference type="NCBI Taxonomy" id="1169540"/>
    <lineage>
        <taxon>Eukaryota</taxon>
        <taxon>Sar</taxon>
        <taxon>Alveolata</taxon>
        <taxon>Colpodellida</taxon>
        <taxon>Vitrellaceae</taxon>
        <taxon>Vitrella</taxon>
    </lineage>
</organism>
<keyword evidence="3" id="KW-0862">Zinc</keyword>
<dbReference type="GO" id="GO:0006351">
    <property type="term" value="P:DNA-templated transcription"/>
    <property type="evidence" value="ECO:0007669"/>
    <property type="project" value="InterPro"/>
</dbReference>
<keyword evidence="1" id="KW-0479">Metal-binding</keyword>
<proteinExistence type="predicted"/>
<dbReference type="Proteomes" id="UP000041254">
    <property type="component" value="Unassembled WGS sequence"/>
</dbReference>
<dbReference type="GO" id="GO:0005634">
    <property type="term" value="C:nucleus"/>
    <property type="evidence" value="ECO:0007669"/>
    <property type="project" value="TreeGrafter"/>
</dbReference>
<evidence type="ECO:0000256" key="2">
    <source>
        <dbReference type="ARBA" id="ARBA00022771"/>
    </source>
</evidence>
<feature type="domain" description="TFIIS central" evidence="6">
    <location>
        <begin position="273"/>
        <end position="398"/>
    </location>
</feature>
<feature type="compositionally biased region" description="Low complexity" evidence="5">
    <location>
        <begin position="214"/>
        <end position="228"/>
    </location>
</feature>
<evidence type="ECO:0000256" key="1">
    <source>
        <dbReference type="ARBA" id="ARBA00022723"/>
    </source>
</evidence>
<dbReference type="EMBL" id="CDMY01000376">
    <property type="protein sequence ID" value="CEM07597.1"/>
    <property type="molecule type" value="Genomic_DNA"/>
</dbReference>
<dbReference type="Pfam" id="PF07500">
    <property type="entry name" value="TFIIS_M"/>
    <property type="match status" value="1"/>
</dbReference>
<dbReference type="Gene3D" id="1.10.472.30">
    <property type="entry name" value="Transcription elongation factor S-II, central domain"/>
    <property type="match status" value="1"/>
</dbReference>
<dbReference type="GO" id="GO:0008270">
    <property type="term" value="F:zinc ion binding"/>
    <property type="evidence" value="ECO:0007669"/>
    <property type="project" value="UniProtKB-KW"/>
</dbReference>
<dbReference type="InParanoid" id="A0A0G4F5H6"/>
<accession>A0A0G4F5H6</accession>
<dbReference type="VEuPathDB" id="CryptoDB:Vbra_14497"/>
<gene>
    <name evidence="7" type="ORF">Vbra_14497</name>
</gene>
<keyword evidence="2" id="KW-0863">Zinc-finger</keyword>
<dbReference type="PANTHER" id="PTHR11477:SF0">
    <property type="entry name" value="IP08861P-RELATED"/>
    <property type="match status" value="1"/>
</dbReference>
<dbReference type="InterPro" id="IPR003618">
    <property type="entry name" value="TFIIS_cen_dom"/>
</dbReference>
<protein>
    <recommendedName>
        <fullName evidence="6">TFIIS central domain-containing protein</fullName>
    </recommendedName>
</protein>
<keyword evidence="8" id="KW-1185">Reference proteome</keyword>
<reference evidence="7 8" key="1">
    <citation type="submission" date="2014-11" db="EMBL/GenBank/DDBJ databases">
        <authorList>
            <person name="Zhu J."/>
            <person name="Qi W."/>
            <person name="Song R."/>
        </authorList>
    </citation>
    <scope>NUCLEOTIDE SEQUENCE [LARGE SCALE GENOMIC DNA]</scope>
</reference>
<evidence type="ECO:0000256" key="5">
    <source>
        <dbReference type="SAM" id="MobiDB-lite"/>
    </source>
</evidence>
<dbReference type="STRING" id="1169540.A0A0G4F5H6"/>
<feature type="compositionally biased region" description="Basic residues" evidence="5">
    <location>
        <begin position="491"/>
        <end position="502"/>
    </location>
</feature>
<feature type="region of interest" description="Disordered" evidence="5">
    <location>
        <begin position="458"/>
        <end position="647"/>
    </location>
</feature>
<evidence type="ECO:0000313" key="7">
    <source>
        <dbReference type="EMBL" id="CEM07597.1"/>
    </source>
</evidence>
<dbReference type="OrthoDB" id="79252at2759"/>
<evidence type="ECO:0000313" key="8">
    <source>
        <dbReference type="Proteomes" id="UP000041254"/>
    </source>
</evidence>
<dbReference type="PROSITE" id="PS51321">
    <property type="entry name" value="TFIIS_CENTRAL"/>
    <property type="match status" value="1"/>
</dbReference>
<feature type="region of interest" description="Disordered" evidence="5">
    <location>
        <begin position="417"/>
        <end position="446"/>
    </location>
</feature>
<feature type="compositionally biased region" description="Low complexity" evidence="5">
    <location>
        <begin position="245"/>
        <end position="254"/>
    </location>
</feature>